<name>A0AB73T606_9FIRM</name>
<dbReference type="PANTHER" id="PTHR34351">
    <property type="entry name" value="SLR1927 PROTEIN-RELATED"/>
    <property type="match status" value="1"/>
</dbReference>
<feature type="transmembrane region" description="Helical" evidence="1">
    <location>
        <begin position="27"/>
        <end position="46"/>
    </location>
</feature>
<dbReference type="Proteomes" id="UP000245412">
    <property type="component" value="Unassembled WGS sequence"/>
</dbReference>
<dbReference type="RefSeq" id="WP_109625796.1">
    <property type="nucleotide sequence ID" value="NZ_JANKBI010000008.1"/>
</dbReference>
<accession>A0AB73T606</accession>
<keyword evidence="4" id="KW-1185">Reference proteome</keyword>
<reference evidence="3 4" key="1">
    <citation type="submission" date="2018-05" db="EMBL/GenBank/DDBJ databases">
        <authorList>
            <person name="Goeker M."/>
            <person name="Huntemann M."/>
            <person name="Clum A."/>
            <person name="Pillay M."/>
            <person name="Palaniappan K."/>
            <person name="Varghese N."/>
            <person name="Mikhailova N."/>
            <person name="Stamatis D."/>
            <person name="Reddy T."/>
            <person name="Daum C."/>
            <person name="Shapiro N."/>
            <person name="Ivanova N."/>
            <person name="Kyrpides N."/>
            <person name="Woyke T."/>
        </authorList>
    </citation>
    <scope>NUCLEOTIDE SEQUENCE [LARGE SCALE GENOMIC DNA]</scope>
    <source>
        <strain evidence="3 4">DSM 26524</strain>
    </source>
</reference>
<comment type="caution">
    <text evidence="3">The sequence shown here is derived from an EMBL/GenBank/DDBJ whole genome shotgun (WGS) entry which is preliminary data.</text>
</comment>
<dbReference type="EMBL" id="QGGY01000004">
    <property type="protein sequence ID" value="PWJ76648.1"/>
    <property type="molecule type" value="Genomic_DNA"/>
</dbReference>
<organism evidence="3 4">
    <name type="scientific">Murimonas intestini</name>
    <dbReference type="NCBI Taxonomy" id="1337051"/>
    <lineage>
        <taxon>Bacteria</taxon>
        <taxon>Bacillati</taxon>
        <taxon>Bacillota</taxon>
        <taxon>Clostridia</taxon>
        <taxon>Lachnospirales</taxon>
        <taxon>Lachnospiraceae</taxon>
        <taxon>Murimonas</taxon>
    </lineage>
</organism>
<evidence type="ECO:0000256" key="1">
    <source>
        <dbReference type="SAM" id="Phobius"/>
    </source>
</evidence>
<keyword evidence="1" id="KW-1133">Transmembrane helix</keyword>
<proteinExistence type="predicted"/>
<dbReference type="Pfam" id="PF01882">
    <property type="entry name" value="DUF58"/>
    <property type="match status" value="1"/>
</dbReference>
<gene>
    <name evidence="3" type="ORF">C7383_10494</name>
</gene>
<feature type="transmembrane region" description="Helical" evidence="1">
    <location>
        <begin position="5"/>
        <end position="21"/>
    </location>
</feature>
<evidence type="ECO:0000259" key="2">
    <source>
        <dbReference type="Pfam" id="PF01882"/>
    </source>
</evidence>
<dbReference type="InterPro" id="IPR002881">
    <property type="entry name" value="DUF58"/>
</dbReference>
<dbReference type="AlphaFoldDB" id="A0AB73T606"/>
<evidence type="ECO:0000313" key="4">
    <source>
        <dbReference type="Proteomes" id="UP000245412"/>
    </source>
</evidence>
<keyword evidence="1" id="KW-0472">Membrane</keyword>
<evidence type="ECO:0000313" key="3">
    <source>
        <dbReference type="EMBL" id="PWJ76648.1"/>
    </source>
</evidence>
<feature type="domain" description="DUF58" evidence="2">
    <location>
        <begin position="197"/>
        <end position="269"/>
    </location>
</feature>
<sequence length="367" mass="42337">MKNKIIYLVLILATAYVYIMFDSDVPLVLLGFEILLPVFLFVTLLSQRSCLKPGIRIRVPVVQKGQKIQVEITADNSGLLPVSRMMFKVVYVSSYGFKSEKEKIVGLADGHDSMVCHYEVDYPYSGRLQFSLQKVKVWDYLKVFSMSVNCSGSETVNVLPNLYEMNLVISPRTRNFPVDGDEYDKTRSGDDVSEIFQVREFRNGDTLQKVHWKLSAKADELMTKEYSLPKGCSVLILLDFQHEKGRNCGEEQMDRFIETAASLMFALTEQECMHYIFWYDGARDSARRFLVQDEEQLYEAIGEMLRVAPYMGNYDMMEAYRAEYNEMNFSTVLRLGTDLKLWRNGDLAAEFSDKPLQQQFASFELEV</sequence>
<protein>
    <submittedName>
        <fullName evidence="3">Uncharacterized protein DUF58</fullName>
    </submittedName>
</protein>
<keyword evidence="1" id="KW-0812">Transmembrane</keyword>